<reference evidence="6 7" key="1">
    <citation type="submission" date="2012-08" db="EMBL/GenBank/DDBJ databases">
        <title>Whole genome shotgun sequence of Austwickia chelonae NBRC 105200.</title>
        <authorList>
            <person name="Yoshida I."/>
            <person name="Hosoyama A."/>
            <person name="Tsuchikane K."/>
            <person name="Katsumata H."/>
            <person name="Ando Y."/>
            <person name="Ohji S."/>
            <person name="Hamada M."/>
            <person name="Tamura T."/>
            <person name="Yamazoe A."/>
            <person name="Yamazaki S."/>
            <person name="Fujita N."/>
        </authorList>
    </citation>
    <scope>NUCLEOTIDE SEQUENCE [LARGE SCALE GENOMIC DNA]</scope>
    <source>
        <strain evidence="6 7">NBRC 105200</strain>
    </source>
</reference>
<accession>K6W7Y9</accession>
<proteinExistence type="predicted"/>
<feature type="domain" description="Hemerythrin-like" evidence="5">
    <location>
        <begin position="78"/>
        <end position="223"/>
    </location>
</feature>
<dbReference type="Pfam" id="PF01814">
    <property type="entry name" value="Hemerythrin"/>
    <property type="match status" value="1"/>
</dbReference>
<evidence type="ECO:0000256" key="4">
    <source>
        <dbReference type="ARBA" id="ARBA00023004"/>
    </source>
</evidence>
<keyword evidence="4" id="KW-0408">Iron</keyword>
<dbReference type="eggNOG" id="COG2846">
    <property type="taxonomic scope" value="Bacteria"/>
</dbReference>
<protein>
    <submittedName>
        <fullName evidence="6">Putative iron-sulfur cluster repair di-iron protein</fullName>
    </submittedName>
</protein>
<dbReference type="PANTHER" id="PTHR36438:SF1">
    <property type="entry name" value="IRON-SULFUR CLUSTER REPAIR PROTEIN YTFE"/>
    <property type="match status" value="1"/>
</dbReference>
<dbReference type="EMBL" id="BAGZ01000008">
    <property type="protein sequence ID" value="GAB77957.1"/>
    <property type="molecule type" value="Genomic_DNA"/>
</dbReference>
<evidence type="ECO:0000256" key="2">
    <source>
        <dbReference type="ARBA" id="ARBA00022490"/>
    </source>
</evidence>
<dbReference type="Pfam" id="PF04405">
    <property type="entry name" value="ScdA_N"/>
    <property type="match status" value="1"/>
</dbReference>
<name>K6W7Y9_9MICO</name>
<dbReference type="Proteomes" id="UP000008495">
    <property type="component" value="Unassembled WGS sequence"/>
</dbReference>
<dbReference type="STRING" id="100225.SAMN05421595_0468"/>
<keyword evidence="7" id="KW-1185">Reference proteome</keyword>
<keyword evidence="3" id="KW-0479">Metal-binding</keyword>
<comment type="subcellular location">
    <subcellularLocation>
        <location evidence="1">Cytoplasm</location>
    </subcellularLocation>
</comment>
<sequence length="230" mass="25511">MPVDRTATLGTLVTEDPRRSRILEEHGLDYCCNGGRSLDEACASAGLDPAEISARLDLPDPEPAPAWQSFGIAELAQHILLVHHQYLWDEMPRLGELVDKVVRVHGENHPELAQVGADYTALVADLSNHLAKEERILFPAIIALGTPGAPAPLGCGLRGPITQMMYEHDVAGDLLRSIRSTTQDYTLPEDACGSYRMMFSRLEQMEADLHEHIHKENNVLFPRVLEMEES</sequence>
<dbReference type="GO" id="GO:0005737">
    <property type="term" value="C:cytoplasm"/>
    <property type="evidence" value="ECO:0007669"/>
    <property type="project" value="UniProtKB-SubCell"/>
</dbReference>
<evidence type="ECO:0000259" key="5">
    <source>
        <dbReference type="Pfam" id="PF01814"/>
    </source>
</evidence>
<comment type="caution">
    <text evidence="6">The sequence shown here is derived from an EMBL/GenBank/DDBJ whole genome shotgun (WGS) entry which is preliminary data.</text>
</comment>
<dbReference type="GO" id="GO:0046872">
    <property type="term" value="F:metal ion binding"/>
    <property type="evidence" value="ECO:0007669"/>
    <property type="project" value="UniProtKB-KW"/>
</dbReference>
<gene>
    <name evidence="6" type="ORF">AUCHE_08_02000</name>
</gene>
<dbReference type="Gene3D" id="1.20.120.520">
    <property type="entry name" value="nmb1532 protein domain like"/>
    <property type="match status" value="1"/>
</dbReference>
<dbReference type="RefSeq" id="WP_006502709.1">
    <property type="nucleotide sequence ID" value="NZ_BAGZ01000008.1"/>
</dbReference>
<dbReference type="OrthoDB" id="9797132at2"/>
<dbReference type="PANTHER" id="PTHR36438">
    <property type="entry name" value="IRON-SULFUR CLUSTER REPAIR PROTEIN YTFE"/>
    <property type="match status" value="1"/>
</dbReference>
<dbReference type="InterPro" id="IPR012312">
    <property type="entry name" value="Hemerythrin-like"/>
</dbReference>
<dbReference type="AlphaFoldDB" id="K6W7Y9"/>
<evidence type="ECO:0000313" key="6">
    <source>
        <dbReference type="EMBL" id="GAB77957.1"/>
    </source>
</evidence>
<organism evidence="6 7">
    <name type="scientific">Austwickia chelonae NBRC 105200</name>
    <dbReference type="NCBI Taxonomy" id="1184607"/>
    <lineage>
        <taxon>Bacteria</taxon>
        <taxon>Bacillati</taxon>
        <taxon>Actinomycetota</taxon>
        <taxon>Actinomycetes</taxon>
        <taxon>Micrococcales</taxon>
        <taxon>Dermatophilaceae</taxon>
        <taxon>Austwickia</taxon>
    </lineage>
</organism>
<evidence type="ECO:0000313" key="7">
    <source>
        <dbReference type="Proteomes" id="UP000008495"/>
    </source>
</evidence>
<evidence type="ECO:0000256" key="3">
    <source>
        <dbReference type="ARBA" id="ARBA00022723"/>
    </source>
</evidence>
<dbReference type="InterPro" id="IPR019903">
    <property type="entry name" value="RIC_family"/>
</dbReference>
<keyword evidence="2" id="KW-0963">Cytoplasm</keyword>
<dbReference type="NCBIfam" id="TIGR03652">
    <property type="entry name" value="FeS_repair_RIC"/>
    <property type="match status" value="1"/>
</dbReference>
<evidence type="ECO:0000256" key="1">
    <source>
        <dbReference type="ARBA" id="ARBA00004496"/>
    </source>
</evidence>